<evidence type="ECO:0000313" key="4">
    <source>
        <dbReference type="EMBL" id="UUF06741.1"/>
    </source>
</evidence>
<keyword evidence="2" id="KW-0472">Membrane</keyword>
<feature type="transmembrane region" description="Helical" evidence="2">
    <location>
        <begin position="202"/>
        <end position="223"/>
    </location>
</feature>
<keyword evidence="2" id="KW-1133">Transmembrane helix</keyword>
<name>A0A9Q9CG05_9FIRM</name>
<dbReference type="Proteomes" id="UP001058072">
    <property type="component" value="Chromosome"/>
</dbReference>
<dbReference type="EMBL" id="CP071250">
    <property type="protein sequence ID" value="UUF07965.1"/>
    <property type="molecule type" value="Genomic_DNA"/>
</dbReference>
<keyword evidence="6" id="KW-1185">Reference proteome</keyword>
<organism evidence="5 7">
    <name type="scientific">Turicibacter bilis</name>
    <dbReference type="NCBI Taxonomy" id="2735723"/>
    <lineage>
        <taxon>Bacteria</taxon>
        <taxon>Bacillati</taxon>
        <taxon>Bacillota</taxon>
        <taxon>Erysipelotrichia</taxon>
        <taxon>Erysipelotrichales</taxon>
        <taxon>Turicibacteraceae</taxon>
        <taxon>Turicibacter</taxon>
    </lineage>
</organism>
<proteinExistence type="predicted"/>
<feature type="compositionally biased region" description="Gly residues" evidence="1">
    <location>
        <begin position="251"/>
        <end position="266"/>
    </location>
</feature>
<feature type="domain" description="TPM" evidence="3">
    <location>
        <begin position="52"/>
        <end position="174"/>
    </location>
</feature>
<gene>
    <name evidence="4" type="ORF">J0J69_03945</name>
    <name evidence="5" type="ORF">J0J70_10125</name>
</gene>
<reference evidence="5 6" key="1">
    <citation type="submission" date="2021-03" db="EMBL/GenBank/DDBJ databases">
        <title>Comparative Genomics and Metabolomics in the genus Turicibacter.</title>
        <authorList>
            <person name="Maki J."/>
            <person name="Looft T."/>
        </authorList>
    </citation>
    <scope>NUCLEOTIDE SEQUENCE</scope>
    <source>
        <strain evidence="5">ISU324</strain>
        <strain evidence="4 6">MMM721</strain>
    </source>
</reference>
<dbReference type="PANTHER" id="PTHR30373:SF2">
    <property type="entry name" value="UPF0603 PROTEIN YGCG"/>
    <property type="match status" value="1"/>
</dbReference>
<evidence type="ECO:0000313" key="7">
    <source>
        <dbReference type="Proteomes" id="UP001058072"/>
    </source>
</evidence>
<dbReference type="RefSeq" id="WP_055243824.1">
    <property type="nucleotide sequence ID" value="NZ_CP071249.1"/>
</dbReference>
<evidence type="ECO:0000313" key="6">
    <source>
        <dbReference type="Proteomes" id="UP001058016"/>
    </source>
</evidence>
<evidence type="ECO:0000313" key="5">
    <source>
        <dbReference type="EMBL" id="UUF07965.1"/>
    </source>
</evidence>
<feature type="region of interest" description="Disordered" evidence="1">
    <location>
        <begin position="244"/>
        <end position="266"/>
    </location>
</feature>
<evidence type="ECO:0000256" key="1">
    <source>
        <dbReference type="SAM" id="MobiDB-lite"/>
    </source>
</evidence>
<dbReference type="PANTHER" id="PTHR30373">
    <property type="entry name" value="UPF0603 PROTEIN YGCG"/>
    <property type="match status" value="1"/>
</dbReference>
<protein>
    <submittedName>
        <fullName evidence="5">TPM domain-containing protein</fullName>
    </submittedName>
</protein>
<evidence type="ECO:0000256" key="2">
    <source>
        <dbReference type="SAM" id="Phobius"/>
    </source>
</evidence>
<evidence type="ECO:0000259" key="3">
    <source>
        <dbReference type="Pfam" id="PF04536"/>
    </source>
</evidence>
<keyword evidence="2" id="KW-0812">Transmembrane</keyword>
<dbReference type="Gene3D" id="3.10.310.50">
    <property type="match status" value="1"/>
</dbReference>
<dbReference type="InterPro" id="IPR007621">
    <property type="entry name" value="TPM_dom"/>
</dbReference>
<sequence>MEQVIKKCRGYKKIKFTLLPKLFLLIVTLVSLFNLSSLDIQAVVNPDQSFYVTDKSHVLTHQTKEHILEINYVFEKTKERPQIAVVIIPTLDGSDIETYAVKQFEKMKIGNEKYDNGVLILLATEDREIRVEVGYGLEGALPDGKVGRILDASMENLASGHYSQAIEDIFNQIVLVIQDEYGYEDVFNGTVPKVESEEMNELPIFGMIIGVIVVYFIVCRVIGINSVDALILLINLLSQGSNHSSSSHQSKGGGGRSGGGGASRNF</sequence>
<dbReference type="AlphaFoldDB" id="A0A9Q9CG05"/>
<dbReference type="Pfam" id="PF04536">
    <property type="entry name" value="TPM_phosphatase"/>
    <property type="match status" value="1"/>
</dbReference>
<accession>A0A9Q9CG05</accession>
<dbReference type="EMBL" id="CP071249">
    <property type="protein sequence ID" value="UUF06741.1"/>
    <property type="molecule type" value="Genomic_DNA"/>
</dbReference>
<dbReference type="Proteomes" id="UP001058016">
    <property type="component" value="Chromosome"/>
</dbReference>